<dbReference type="RefSeq" id="WP_005742544.1">
    <property type="nucleotide sequence ID" value="NZ_CP031226.1"/>
</dbReference>
<accession>A0AAD0PX26</accession>
<keyword evidence="1" id="KW-0614">Plasmid</keyword>
<protein>
    <submittedName>
        <fullName evidence="1">Uncharacterized protein</fullName>
    </submittedName>
</protein>
<dbReference type="EMBL" id="CP031226">
    <property type="protein sequence ID" value="AXH60317.1"/>
    <property type="molecule type" value="Genomic_DNA"/>
</dbReference>
<proteinExistence type="predicted"/>
<geneLocation type="plasmid" evidence="2">
    <name>pmppla107</name>
</geneLocation>
<name>A0AAD0PX26_PSEAV</name>
<evidence type="ECO:0000313" key="2">
    <source>
        <dbReference type="Proteomes" id="UP000006426"/>
    </source>
</evidence>
<dbReference type="AlphaFoldDB" id="A0AAD0PX26"/>
<reference evidence="1 2" key="1">
    <citation type="journal article" date="2011" name="PLoS Pathog.">
        <title>Dynamic evolution of pathogenicity revealed by sequencing and comparative genomics of 19 Pseudomonas syringae isolates.</title>
        <authorList>
            <person name="Baltrus D.A."/>
            <person name="Nishimura M.T."/>
            <person name="Romanchuk A."/>
            <person name="Chang J.H."/>
            <person name="Mukhtar M.S."/>
            <person name="Cherkis K."/>
            <person name="Roach J."/>
            <person name="Grant S.R."/>
            <person name="Jones C.D."/>
            <person name="Dangl J.L."/>
        </authorList>
    </citation>
    <scope>NUCLEOTIDE SEQUENCE [LARGE SCALE GENOMIC DNA]</scope>
    <source>
        <strain evidence="1 2">M301315</strain>
    </source>
</reference>
<evidence type="ECO:0000313" key="1">
    <source>
        <dbReference type="EMBL" id="AXH60317.1"/>
    </source>
</evidence>
<organism evidence="1 2">
    <name type="scientific">Pseudomonas amygdali pv. lachrymans str. M301315</name>
    <dbReference type="NCBI Taxonomy" id="629260"/>
    <lineage>
        <taxon>Bacteria</taxon>
        <taxon>Pseudomonadati</taxon>
        <taxon>Pseudomonadota</taxon>
        <taxon>Gammaproteobacteria</taxon>
        <taxon>Pseudomonadales</taxon>
        <taxon>Pseudomonadaceae</taxon>
        <taxon>Pseudomonas</taxon>
        <taxon>Pseudomonas amygdali</taxon>
    </lineage>
</organism>
<sequence length="474" mass="53044">MHTKDIEILSDLVAAIQSGSLDERFPSDRKGSVHAVYLGLKEVYRQRHPHESAVHPALTEKVLVDTLDAWPMKDLLNFIKMKGNELPKLVHERLLGMVDSTATLGADAVLHLVDLEMTLAKKRGTKPREELITHFIASYGGRINLMRGLTRGLIEHFPDSKSIDAALAAHVPVHRMKDRSFFEVSTCSDLLLSVHYPQTLRACLECLVEEDSEHKFQFFNDHAKGRMPSWALSLYVELLGHDECLEQAGRCFKANYRDNVDGVRGPFESYIEQFGASALINTQAMAEELEMDEQRGMTSSFFKWYAQRMPLDVPEYTERAIPLVPAMIMEDGKLPCSGFIFAWKNSREPELFLAEFLEALSVRQVRKGNARPMTRNFQDFERLLPEFDESVSKHSPAALVHGAYSPGSGMNEISIAIKAALVMAGIPAIGKVLPSLSTVALRGLCQSFGPKQHAELMKVYPKASEFVMAVDLGL</sequence>
<dbReference type="Proteomes" id="UP000006426">
    <property type="component" value="Plasmid pmppla107"/>
</dbReference>
<gene>
    <name evidence="1" type="ORF">PLA107_034615</name>
</gene>
<dbReference type="GeneID" id="39474318"/>